<evidence type="ECO:0000256" key="1">
    <source>
        <dbReference type="SAM" id="MobiDB-lite"/>
    </source>
</evidence>
<evidence type="ECO:0000313" key="6">
    <source>
        <dbReference type="Proteomes" id="UP000326251"/>
    </source>
</evidence>
<dbReference type="InterPro" id="IPR000326">
    <property type="entry name" value="PAP2/HPO"/>
</dbReference>
<evidence type="ECO:0000313" key="5">
    <source>
        <dbReference type="EMBL" id="KAA8825510.1"/>
    </source>
</evidence>
<dbReference type="AlphaFoldDB" id="A0A5J5E914"/>
<dbReference type="EMBL" id="RZUG01000007">
    <property type="protein sequence ID" value="KAA8825510.1"/>
    <property type="molecule type" value="Genomic_DNA"/>
</dbReference>
<feature type="signal peptide" evidence="3">
    <location>
        <begin position="1"/>
        <end position="32"/>
    </location>
</feature>
<evidence type="ECO:0000256" key="2">
    <source>
        <dbReference type="SAM" id="Phobius"/>
    </source>
</evidence>
<feature type="transmembrane region" description="Helical" evidence="2">
    <location>
        <begin position="573"/>
        <end position="593"/>
    </location>
</feature>
<reference evidence="5 6" key="1">
    <citation type="journal article" date="2019" name="Syst. Appl. Microbiol.">
        <title>Characterization of Bifidobacterium species in feaces of the Egyptian fruit bat: Description of B. vespertilionis sp. nov. and B. rousetti sp. nov.</title>
        <authorList>
            <person name="Modesto M."/>
            <person name="Satti M."/>
            <person name="Watanabe K."/>
            <person name="Puglisi E."/>
            <person name="Morelli L."/>
            <person name="Huang C.-H."/>
            <person name="Liou J.-S."/>
            <person name="Miyashita M."/>
            <person name="Tamura T."/>
            <person name="Saito S."/>
            <person name="Mori K."/>
            <person name="Huang L."/>
            <person name="Sciavilla P."/>
            <person name="Sandri C."/>
            <person name="Spiezio C."/>
            <person name="Vitali F."/>
            <person name="Cavalieri D."/>
            <person name="Perpetuini G."/>
            <person name="Tofalo R."/>
            <person name="Bonetti A."/>
            <person name="Arita M."/>
            <person name="Mattarelli P."/>
        </authorList>
    </citation>
    <scope>NUCLEOTIDE SEQUENCE [LARGE SCALE GENOMIC DNA]</scope>
    <source>
        <strain evidence="5 6">RST19</strain>
    </source>
</reference>
<comment type="caution">
    <text evidence="5">The sequence shown here is derived from an EMBL/GenBank/DDBJ whole genome shotgun (WGS) entry which is preliminary data.</text>
</comment>
<feature type="region of interest" description="Disordered" evidence="1">
    <location>
        <begin position="493"/>
        <end position="565"/>
    </location>
</feature>
<gene>
    <name evidence="5" type="ORF">EMO92_05540</name>
</gene>
<sequence>MSVFTQYKRAIAGLAAVATLAASFAAAMPAMADDQPATYPSDSTKADPQVLLKEFNNYWTPVDNPNNDETTVFRGDVTDAGASILKQNDDLTVAINNKAADDDAAGTKVDDHYSQLQKALIDGDQNNRETYWDAFGPIMGEWFWDGMVVDPTTKTRALQKTYELLNGMVGYIPVTGAKYSFNYPRPSLNRTTGGDLFDRSANGKNDMKGLAAELPLKRAADWDNPWQDSYRNLPHGAGYSGLAGSLDDSGKYKNNPSQSFPSGHTMAFYTSGLVLAAMMPEFAPQIAARAAEGGNNRIVLGVHYPLDIIGGRIVGEASAAGRLNDDVYFEQVVKPAQQELRDYLTKRGQEAGYGNTLDEIIAKTNATTTNGYKNLNTDAVATEPVTDVKSAVDVYTQRLTYGFAPVSATDQPARVPAGAEGLLRTVFPTLTADQRREVLARTEIQSGYPLDSTSDGWQRLNLAAAFSSKVTLDANGNVVNVEPGQKAEVVKQEVPDNGNNNGGDNGNNGNNNNGSNNQNNNAGNNNNGSNNQNNNGGNQNNNGSANKPQNGKGNGKNNASDKNGKLTDTGADVSVFAGITVLLLAAGAALAIARRVRR</sequence>
<organism evidence="5 6">
    <name type="scientific">Bifidobacterium reuteri</name>
    <dbReference type="NCBI Taxonomy" id="983706"/>
    <lineage>
        <taxon>Bacteria</taxon>
        <taxon>Bacillati</taxon>
        <taxon>Actinomycetota</taxon>
        <taxon>Actinomycetes</taxon>
        <taxon>Bifidobacteriales</taxon>
        <taxon>Bifidobacteriaceae</taxon>
        <taxon>Bifidobacterium</taxon>
    </lineage>
</organism>
<accession>A0A5J5E914</accession>
<evidence type="ECO:0000259" key="4">
    <source>
        <dbReference type="Pfam" id="PF01569"/>
    </source>
</evidence>
<feature type="compositionally biased region" description="Low complexity" evidence="1">
    <location>
        <begin position="507"/>
        <end position="561"/>
    </location>
</feature>
<keyword evidence="2" id="KW-1133">Transmembrane helix</keyword>
<feature type="chain" id="PRO_5023898865" evidence="3">
    <location>
        <begin position="33"/>
        <end position="598"/>
    </location>
</feature>
<dbReference type="Gene3D" id="1.20.144.10">
    <property type="entry name" value="Phosphatidic acid phosphatase type 2/haloperoxidase"/>
    <property type="match status" value="1"/>
</dbReference>
<evidence type="ECO:0000256" key="3">
    <source>
        <dbReference type="SAM" id="SignalP"/>
    </source>
</evidence>
<protein>
    <submittedName>
        <fullName evidence="5">Phosphatase PAP2 family protein</fullName>
    </submittedName>
</protein>
<keyword evidence="2" id="KW-0472">Membrane</keyword>
<dbReference type="Proteomes" id="UP000326251">
    <property type="component" value="Unassembled WGS sequence"/>
</dbReference>
<keyword evidence="3" id="KW-0732">Signal</keyword>
<dbReference type="InterPro" id="IPR036938">
    <property type="entry name" value="PAP2/HPO_sf"/>
</dbReference>
<keyword evidence="2" id="KW-0812">Transmembrane</keyword>
<dbReference type="Pfam" id="PF01569">
    <property type="entry name" value="PAP2"/>
    <property type="match status" value="1"/>
</dbReference>
<dbReference type="SUPFAM" id="SSF48317">
    <property type="entry name" value="Acid phosphatase/Vanadium-dependent haloperoxidase"/>
    <property type="match status" value="1"/>
</dbReference>
<feature type="domain" description="Phosphatidic acid phosphatase type 2/haloperoxidase" evidence="4">
    <location>
        <begin position="170"/>
        <end position="320"/>
    </location>
</feature>
<name>A0A5J5E914_9BIFI</name>
<dbReference type="RefSeq" id="WP_150335511.1">
    <property type="nucleotide sequence ID" value="NZ_RZUG01000007.1"/>
</dbReference>
<proteinExistence type="predicted"/>